<keyword evidence="3" id="KW-1185">Reference proteome</keyword>
<name>A0A286DSG4_9GAMM</name>
<sequence length="97" mass="10681">MLNKTLSVIARVGMVVFFIYALWPHIITLHDHAQSGNMTPVEWMVMIGSVLFAADFALALVFIAMLVAFSVFSAGVRVLKHHLTLILRDAASLPCGR</sequence>
<dbReference type="EMBL" id="OCMY01000004">
    <property type="protein sequence ID" value="SOD61553.1"/>
    <property type="molecule type" value="Genomic_DNA"/>
</dbReference>
<gene>
    <name evidence="2" type="ORF">SAMN06273570_5195</name>
</gene>
<accession>A0A286DSG4</accession>
<keyword evidence="1" id="KW-0472">Membrane</keyword>
<protein>
    <submittedName>
        <fullName evidence="2">Uncharacterized protein</fullName>
    </submittedName>
</protein>
<reference evidence="3" key="1">
    <citation type="submission" date="2017-09" db="EMBL/GenBank/DDBJ databases">
        <authorList>
            <person name="Varghese N."/>
            <person name="Submissions S."/>
        </authorList>
    </citation>
    <scope>NUCLEOTIDE SEQUENCE [LARGE SCALE GENOMIC DNA]</scope>
    <source>
        <strain evidence="3">JKS000234</strain>
    </source>
</reference>
<keyword evidence="1" id="KW-1133">Transmembrane helix</keyword>
<evidence type="ECO:0000256" key="1">
    <source>
        <dbReference type="SAM" id="Phobius"/>
    </source>
</evidence>
<organism evidence="2 3">
    <name type="scientific">Candidatus Pantoea floridensis</name>
    <dbReference type="NCBI Taxonomy" id="1938870"/>
    <lineage>
        <taxon>Bacteria</taxon>
        <taxon>Pseudomonadati</taxon>
        <taxon>Pseudomonadota</taxon>
        <taxon>Gammaproteobacteria</taxon>
        <taxon>Enterobacterales</taxon>
        <taxon>Erwiniaceae</taxon>
        <taxon>Pantoea</taxon>
    </lineage>
</organism>
<evidence type="ECO:0000313" key="3">
    <source>
        <dbReference type="Proteomes" id="UP000219271"/>
    </source>
</evidence>
<feature type="transmembrane region" description="Helical" evidence="1">
    <location>
        <begin position="43"/>
        <end position="72"/>
    </location>
</feature>
<dbReference type="AlphaFoldDB" id="A0A286DSG4"/>
<feature type="transmembrane region" description="Helical" evidence="1">
    <location>
        <begin position="5"/>
        <end position="23"/>
    </location>
</feature>
<keyword evidence="1" id="KW-0812">Transmembrane</keyword>
<evidence type="ECO:0000313" key="2">
    <source>
        <dbReference type="EMBL" id="SOD61553.1"/>
    </source>
</evidence>
<proteinExistence type="predicted"/>
<dbReference type="Proteomes" id="UP000219271">
    <property type="component" value="Unassembled WGS sequence"/>
</dbReference>
<dbReference type="RefSeq" id="WP_097098596.1">
    <property type="nucleotide sequence ID" value="NZ_OCMY01000004.1"/>
</dbReference>